<feature type="region of interest" description="Disordered" evidence="1">
    <location>
        <begin position="1"/>
        <end position="30"/>
    </location>
</feature>
<organism evidence="2">
    <name type="scientific">viral metagenome</name>
    <dbReference type="NCBI Taxonomy" id="1070528"/>
    <lineage>
        <taxon>unclassified sequences</taxon>
        <taxon>metagenomes</taxon>
        <taxon>organismal metagenomes</taxon>
    </lineage>
</organism>
<dbReference type="EMBL" id="MN740169">
    <property type="protein sequence ID" value="QHT91756.1"/>
    <property type="molecule type" value="Genomic_DNA"/>
</dbReference>
<feature type="region of interest" description="Disordered" evidence="1">
    <location>
        <begin position="69"/>
        <end position="99"/>
    </location>
</feature>
<dbReference type="AlphaFoldDB" id="A0A6C0IH12"/>
<reference evidence="2" key="1">
    <citation type="journal article" date="2020" name="Nature">
        <title>Giant virus diversity and host interactions through global metagenomics.</title>
        <authorList>
            <person name="Schulz F."/>
            <person name="Roux S."/>
            <person name="Paez-Espino D."/>
            <person name="Jungbluth S."/>
            <person name="Walsh D.A."/>
            <person name="Denef V.J."/>
            <person name="McMahon K.D."/>
            <person name="Konstantinidis K.T."/>
            <person name="Eloe-Fadrosh E.A."/>
            <person name="Kyrpides N.C."/>
            <person name="Woyke T."/>
        </authorList>
    </citation>
    <scope>NUCLEOTIDE SEQUENCE</scope>
    <source>
        <strain evidence="2">GVMAG-M-3300023184-86</strain>
    </source>
</reference>
<evidence type="ECO:0000256" key="1">
    <source>
        <dbReference type="SAM" id="MobiDB-lite"/>
    </source>
</evidence>
<name>A0A6C0IH12_9ZZZZ</name>
<evidence type="ECO:0000313" key="2">
    <source>
        <dbReference type="EMBL" id="QHT91756.1"/>
    </source>
</evidence>
<proteinExistence type="predicted"/>
<sequence>MEWKWTYGGPYGRSKRQNNARNDDINNNDINNDINDAKFNKEIEKSAYTSALNHDENTWDILNNIQSQGQNQNQGLQNQGLQNQGLQDFRQINKREDTDKKLAERDLMCQVSMNPYLTTNNYLNDVSNRDTFLKPQATNWDREKKKEENN</sequence>
<accession>A0A6C0IH12</accession>
<feature type="compositionally biased region" description="Low complexity" evidence="1">
    <location>
        <begin position="69"/>
        <end position="87"/>
    </location>
</feature>
<protein>
    <submittedName>
        <fullName evidence="2">Uncharacterized protein</fullName>
    </submittedName>
</protein>